<evidence type="ECO:0000313" key="2">
    <source>
        <dbReference type="Proteomes" id="UP000544134"/>
    </source>
</evidence>
<dbReference type="Proteomes" id="UP000544134">
    <property type="component" value="Unassembled WGS sequence"/>
</dbReference>
<comment type="caution">
    <text evidence="1">The sequence shown here is derived from an EMBL/GenBank/DDBJ whole genome shotgun (WGS) entry which is preliminary data.</text>
</comment>
<evidence type="ECO:0000313" key="1">
    <source>
        <dbReference type="EMBL" id="NML99833.1"/>
    </source>
</evidence>
<dbReference type="Pfam" id="PF11925">
    <property type="entry name" value="DUF3443"/>
    <property type="match status" value="1"/>
</dbReference>
<dbReference type="AlphaFoldDB" id="A0A848IJF9"/>
<gene>
    <name evidence="1" type="ORF">HHL24_18075</name>
</gene>
<accession>A0A848IJF9</accession>
<name>A0A848IJF9_9BURK</name>
<keyword evidence="2" id="KW-1185">Reference proteome</keyword>
<sequence length="432" mass="43819">MRASFNSGAIMRAAGLLLNSDWLLKLIAATLLAVLVVGCGGGGSSSSSGTSAPAQSLTNISPAPQALASNAAAVTVDFGVVGVPNIPFVSVTLCVPGTTECQTIDHVQVDTGSSGLRVFAAQLPVSLALPQEQDGAGNPLAECMQFFDGYTWGSVRLADVQISGEKAASLPIQVIDQDYSATPSDCSSVGASRNTPTSLAANGVLGIGVFKRDCGPACVQNAVPATYYSCVGTSCTSIAVAESVQVANPIPYFATDNNGSILRLPAASSSGEASLSGQLVFGIGTQSNNGLGSAQVIGVSPSTGTFSTVQNGTTYSRSIMDSGSTGLFFQTSALPICATPNNSFYCPASTQQLSAMIEGVNGAISAVSFSVGNAAELRLNDAGDSVMPLLAGPAFATSTLFVWGMPFFYGRNIYAAVEQQSTPGGKGPYIAY</sequence>
<dbReference type="InterPro" id="IPR021847">
    <property type="entry name" value="DUF3443"/>
</dbReference>
<dbReference type="EMBL" id="JABBGJ010000018">
    <property type="protein sequence ID" value="NML99833.1"/>
    <property type="molecule type" value="Genomic_DNA"/>
</dbReference>
<reference evidence="1 2" key="1">
    <citation type="submission" date="2020-04" db="EMBL/GenBank/DDBJ databases">
        <title>Paraburkholderia sp. RP-4-7 isolated from soil.</title>
        <authorList>
            <person name="Dahal R.H."/>
        </authorList>
    </citation>
    <scope>NUCLEOTIDE SEQUENCE [LARGE SCALE GENOMIC DNA]</scope>
    <source>
        <strain evidence="1 2">RP-4-7</strain>
    </source>
</reference>
<organism evidence="1 2">
    <name type="scientific">Paraburkholderia polaris</name>
    <dbReference type="NCBI Taxonomy" id="2728848"/>
    <lineage>
        <taxon>Bacteria</taxon>
        <taxon>Pseudomonadati</taxon>
        <taxon>Pseudomonadota</taxon>
        <taxon>Betaproteobacteria</taxon>
        <taxon>Burkholderiales</taxon>
        <taxon>Burkholderiaceae</taxon>
        <taxon>Paraburkholderia</taxon>
    </lineage>
</organism>
<protein>
    <submittedName>
        <fullName evidence="1">DUF3443 domain-containing protein</fullName>
    </submittedName>
</protein>
<proteinExistence type="predicted"/>